<dbReference type="SMART" id="SM00439">
    <property type="entry name" value="BAH"/>
    <property type="match status" value="1"/>
</dbReference>
<evidence type="ECO:0000256" key="6">
    <source>
        <dbReference type="SAM" id="MobiDB-lite"/>
    </source>
</evidence>
<feature type="compositionally biased region" description="Polar residues" evidence="6">
    <location>
        <begin position="1773"/>
        <end position="1782"/>
    </location>
</feature>
<dbReference type="STRING" id="569365.A0A0D2CZN1"/>
<dbReference type="InterPro" id="IPR017884">
    <property type="entry name" value="SANT_dom"/>
</dbReference>
<dbReference type="PROSITE" id="PS51038">
    <property type="entry name" value="BAH"/>
    <property type="match status" value="1"/>
</dbReference>
<feature type="domain" description="PHD-type" evidence="7">
    <location>
        <begin position="407"/>
        <end position="459"/>
    </location>
</feature>
<feature type="region of interest" description="Disordered" evidence="6">
    <location>
        <begin position="838"/>
        <end position="859"/>
    </location>
</feature>
<feature type="domain" description="SANT" evidence="10">
    <location>
        <begin position="727"/>
        <end position="772"/>
    </location>
</feature>
<feature type="domain" description="ELM2" evidence="9">
    <location>
        <begin position="547"/>
        <end position="716"/>
    </location>
</feature>
<evidence type="ECO:0000259" key="10">
    <source>
        <dbReference type="PROSITE" id="PS51293"/>
    </source>
</evidence>
<keyword evidence="3" id="KW-0862">Zinc</keyword>
<evidence type="ECO:0000256" key="3">
    <source>
        <dbReference type="ARBA" id="ARBA00022833"/>
    </source>
</evidence>
<dbReference type="InterPro" id="IPR043151">
    <property type="entry name" value="BAH_sf"/>
</dbReference>
<feature type="compositionally biased region" description="Acidic residues" evidence="6">
    <location>
        <begin position="479"/>
        <end position="490"/>
    </location>
</feature>
<dbReference type="EMBL" id="KN847040">
    <property type="protein sequence ID" value="KIW35425.1"/>
    <property type="molecule type" value="Genomic_DNA"/>
</dbReference>
<dbReference type="InterPro" id="IPR013083">
    <property type="entry name" value="Znf_RING/FYVE/PHD"/>
</dbReference>
<dbReference type="Gene3D" id="3.30.40.10">
    <property type="entry name" value="Zinc/RING finger domain, C3HC4 (zinc finger)"/>
    <property type="match status" value="3"/>
</dbReference>
<feature type="compositionally biased region" description="Low complexity" evidence="6">
    <location>
        <begin position="1701"/>
        <end position="1715"/>
    </location>
</feature>
<keyword evidence="1" id="KW-0479">Metal-binding</keyword>
<dbReference type="GO" id="GO:0008270">
    <property type="term" value="F:zinc ion binding"/>
    <property type="evidence" value="ECO:0007669"/>
    <property type="project" value="UniProtKB-KW"/>
</dbReference>
<dbReference type="InterPro" id="IPR001025">
    <property type="entry name" value="BAH_dom"/>
</dbReference>
<keyword evidence="4" id="KW-0539">Nucleus</keyword>
<dbReference type="GO" id="GO:0048189">
    <property type="term" value="C:Lid2 complex"/>
    <property type="evidence" value="ECO:0007669"/>
    <property type="project" value="TreeGrafter"/>
</dbReference>
<dbReference type="FunFam" id="2.30.30.490:FF:000018">
    <property type="entry name" value="Lid2 complex component snt2"/>
    <property type="match status" value="1"/>
</dbReference>
<feature type="compositionally biased region" description="Polar residues" evidence="6">
    <location>
        <begin position="153"/>
        <end position="163"/>
    </location>
</feature>
<dbReference type="GO" id="GO:0003682">
    <property type="term" value="F:chromatin binding"/>
    <property type="evidence" value="ECO:0007669"/>
    <property type="project" value="InterPro"/>
</dbReference>
<dbReference type="CDD" id="cd15571">
    <property type="entry name" value="ePHD"/>
    <property type="match status" value="1"/>
</dbReference>
<feature type="compositionally biased region" description="Polar residues" evidence="6">
    <location>
        <begin position="64"/>
        <end position="93"/>
    </location>
</feature>
<dbReference type="Gene3D" id="2.30.30.490">
    <property type="match status" value="1"/>
</dbReference>
<dbReference type="Proteomes" id="UP000054466">
    <property type="component" value="Unassembled WGS sequence"/>
</dbReference>
<dbReference type="Pfam" id="PF13832">
    <property type="entry name" value="zf-HC5HC2H_2"/>
    <property type="match status" value="1"/>
</dbReference>
<dbReference type="GeneID" id="27341316"/>
<dbReference type="InterPro" id="IPR000949">
    <property type="entry name" value="ELM2_dom"/>
</dbReference>
<organism evidence="12 13">
    <name type="scientific">Cladophialophora immunda</name>
    <dbReference type="NCBI Taxonomy" id="569365"/>
    <lineage>
        <taxon>Eukaryota</taxon>
        <taxon>Fungi</taxon>
        <taxon>Dikarya</taxon>
        <taxon>Ascomycota</taxon>
        <taxon>Pezizomycotina</taxon>
        <taxon>Eurotiomycetes</taxon>
        <taxon>Chaetothyriomycetidae</taxon>
        <taxon>Chaetothyriales</taxon>
        <taxon>Herpotrichiellaceae</taxon>
        <taxon>Cladophialophora</taxon>
    </lineage>
</organism>
<proteinExistence type="predicted"/>
<dbReference type="InterPro" id="IPR034732">
    <property type="entry name" value="EPHD"/>
</dbReference>
<dbReference type="InterPro" id="IPR001965">
    <property type="entry name" value="Znf_PHD"/>
</dbReference>
<evidence type="ECO:0000259" key="7">
    <source>
        <dbReference type="PROSITE" id="PS50016"/>
    </source>
</evidence>
<feature type="compositionally biased region" description="Pro residues" evidence="6">
    <location>
        <begin position="1575"/>
        <end position="1585"/>
    </location>
</feature>
<feature type="compositionally biased region" description="Polar residues" evidence="6">
    <location>
        <begin position="1726"/>
        <end position="1736"/>
    </location>
</feature>
<dbReference type="InterPro" id="IPR009057">
    <property type="entry name" value="Homeodomain-like_sf"/>
</dbReference>
<dbReference type="GO" id="GO:0036205">
    <property type="term" value="P:histone catabolic process"/>
    <property type="evidence" value="ECO:0007669"/>
    <property type="project" value="TreeGrafter"/>
</dbReference>
<dbReference type="PANTHER" id="PTHR47672">
    <property type="entry name" value="E3 UBIQUITIN-PROTEIN LIGASE SNT2"/>
    <property type="match status" value="1"/>
</dbReference>
<feature type="compositionally biased region" description="Pro residues" evidence="6">
    <location>
        <begin position="1689"/>
        <end position="1700"/>
    </location>
</feature>
<dbReference type="SUPFAM" id="SSF46689">
    <property type="entry name" value="Homeodomain-like"/>
    <property type="match status" value="1"/>
</dbReference>
<feature type="region of interest" description="Disordered" evidence="6">
    <location>
        <begin position="1"/>
        <end position="215"/>
    </location>
</feature>
<dbReference type="RefSeq" id="XP_016255641.1">
    <property type="nucleotide sequence ID" value="XM_016388713.1"/>
</dbReference>
<feature type="region of interest" description="Disordered" evidence="6">
    <location>
        <begin position="942"/>
        <end position="990"/>
    </location>
</feature>
<feature type="compositionally biased region" description="Pro residues" evidence="6">
    <location>
        <begin position="1543"/>
        <end position="1556"/>
    </location>
</feature>
<evidence type="ECO:0000259" key="9">
    <source>
        <dbReference type="PROSITE" id="PS51156"/>
    </source>
</evidence>
<dbReference type="PANTHER" id="PTHR47672:SF1">
    <property type="entry name" value="E3 UBIQUITIN-PROTEIN LIGASE SNT2"/>
    <property type="match status" value="1"/>
</dbReference>
<dbReference type="CDD" id="cd15489">
    <property type="entry name" value="PHD_SF"/>
    <property type="match status" value="1"/>
</dbReference>
<dbReference type="PROSITE" id="PS51293">
    <property type="entry name" value="SANT"/>
    <property type="match status" value="1"/>
</dbReference>
<feature type="compositionally biased region" description="Polar residues" evidence="6">
    <location>
        <begin position="1746"/>
        <end position="1758"/>
    </location>
</feature>
<feature type="region of interest" description="Disordered" evidence="6">
    <location>
        <begin position="783"/>
        <end position="816"/>
    </location>
</feature>
<protein>
    <recommendedName>
        <fullName evidence="14">PHD finger protein</fullName>
    </recommendedName>
</protein>
<sequence length="1782" mass="196371">MSAVESPPVATAPPDPQSNEQTDAPAHAQSDAPPSALGKDGRSADVSPGPQTAPAPTLAGPLDTPQSQPMTATASTSSLQPPLENGDNSTSGPYGTRSRNRTGGTRPNYAEDKELDLEIEALSKPSRSSKRSSAAASELQLQQQQQQQQQQQPSSTSFTSVNKSHSDKPSETTPAANASTPTPAAAPAPSKKRKHPGSNHTVAATSTMGSHSRARPIASVPFKGYVETNMMSFKRCGYKLNAKNQLVADDGTAVQANDHVYLICEPPGEPYYLARIMEFLHAKNDPEGPIDSIRVNWYYRPRDILRRVQDTRAVYASMHSDTCPLTSLRGKCNISHLSEISNMDEYRGQQDSFWFDRLYDRYMHRFYEVIPTSRVVNVPQHVKTVLDQRWKFVLVETGRGRDLTSESKKCTKCEQFASNHDSVDCAVCKRTYHMQCVRPPLLKKPARGFAWACAHCSRAQEIKMDSRNTPAGSEAGHGEDDDPMDEDEDDNHPKSRDTRESSIAPEPHPPPTKEQIAQANLWPWRYLGVHSRPEDALDYDDRIYPRASSRLGPRHQANVNVWHGRPVELVKPAEIKRKYLKHAHHIKGGKGAQDTGTDTDRDQKLKRPKWVIDEPVGYVPRGQDEPIEIKGKKEHTAQLLFKMPEPGQLSGRGGDDISRPVDPEQLVDDYMTKVKPIAAKYNLLDSSVDFLTKAIEKLQENDYNVEKALKAMTELSLKGDLKQPELSRDEIKRFEEGVAKFGSELHHVTRHVGNVKESRIVRFYYMWKKTERGRQIWGNFEGRRSKKESKRPDKEGNVPKLLDDVADDQDDSAFDDEKAAQKKRGFVCKFCATHHSRQWRRAPGTPPNTLVPKDPSAKNSKDKSGWLTLALCGRCAYLWRKYAVQYEDIEEVSKKIASSGSRAAKRKVDEELLRLILEAHQMSGDYISPRAVDEVNKAGLEVPQNIIQPEEPPKKKGKLDKDASQPTPDVVPEKKKASEKPPEPVAIEPDPPRVKVHPCAVCRVIEAPGLELLKCRDCRLHVHGACYGVGKKTNTKPWFCDMCRNDHNLQVSTTYECVLCPVKYTAQELMEPLRTTHKKKSDREREKERIEKEIIQEASRRWRMEQEAAGRPVNPREALKRTAWNNWIHITCALWTKEIKFGNSELLDDAEGVGFIPPERFEPICKICKVSGMLSGMPTVKCHMPSCNAYFHVGCAHQAEYTFGFDVQPVKSSRRDTANIMKLGSETGIVTAGIWCPSHAPNTWVHSMLEMTDTELTAMQLFARTYKQVDSTVTGTVRRAAQFVTNFASSAPAVQPPQRRDSTVNGAPNGTVAHNERNGGTSLRSSPAAAGAAESMLDSDVAPTESAANESSRKRSVGQKKCCTCLVDVSPRWWPLRQELSPAPNGTPMELSTDQPQVNGSRDTVVPNGAVKAEPADGTTLGAIAGSKDRTMYQCHKCHVLKRTPPSSPSQVKPREKPIPLDPPPDTYKHQAPYAPPPPSIYALNRPPIEGTPHSHPPPLPAPASHYPPWQGGPPPQWSSPGVRAARHPSPPAAPPLYGQPMYRPPPPPPPPPPAAPEYSQSHYGRPGHPSPYASVPPPPPPGPGLVPQHSPPSAAYGHHPPPPLPPHHPHHAHHAIPPPSVPPQVTRPPSPPRYSSDRPPVPPPHLGLGPSSLLSRGYPEPPRPSGLGSPVNGYAAPHSSASRMYAQGPPPPPLPPPMRQSPSAQSLAQIAQAAGDQSVGRPHSRQASVEMTNTPRFGPRPVPGSPQQRPLTPSTGPAFTRDDRRDGLGASASPSVKNLLS</sequence>
<feature type="region of interest" description="Disordered" evidence="6">
    <location>
        <begin position="1378"/>
        <end position="1401"/>
    </location>
</feature>
<dbReference type="CDD" id="cd15497">
    <property type="entry name" value="PHD1_Snt2p_like"/>
    <property type="match status" value="1"/>
</dbReference>
<evidence type="ECO:0000313" key="13">
    <source>
        <dbReference type="Proteomes" id="UP000054466"/>
    </source>
</evidence>
<dbReference type="Pfam" id="PF00628">
    <property type="entry name" value="PHD"/>
    <property type="match status" value="1"/>
</dbReference>
<feature type="compositionally biased region" description="Polar residues" evidence="6">
    <location>
        <begin position="1390"/>
        <end position="1401"/>
    </location>
</feature>
<evidence type="ECO:0000313" key="12">
    <source>
        <dbReference type="EMBL" id="KIW35425.1"/>
    </source>
</evidence>
<reference evidence="12 13" key="1">
    <citation type="submission" date="2015-01" db="EMBL/GenBank/DDBJ databases">
        <title>The Genome Sequence of Cladophialophora immunda CBS83496.</title>
        <authorList>
            <consortium name="The Broad Institute Genomics Platform"/>
            <person name="Cuomo C."/>
            <person name="de Hoog S."/>
            <person name="Gorbushina A."/>
            <person name="Stielow B."/>
            <person name="Teixiera M."/>
            <person name="Abouelleil A."/>
            <person name="Chapman S.B."/>
            <person name="Priest M."/>
            <person name="Young S.K."/>
            <person name="Wortman J."/>
            <person name="Nusbaum C."/>
            <person name="Birren B."/>
        </authorList>
    </citation>
    <scope>NUCLEOTIDE SEQUENCE [LARGE SCALE GENOMIC DNA]</scope>
    <source>
        <strain evidence="12 13">CBS 83496</strain>
    </source>
</reference>
<evidence type="ECO:0000259" key="11">
    <source>
        <dbReference type="PROSITE" id="PS51805"/>
    </source>
</evidence>
<evidence type="ECO:0000256" key="5">
    <source>
        <dbReference type="PROSITE-ProRule" id="PRU00146"/>
    </source>
</evidence>
<dbReference type="OrthoDB" id="336088at2759"/>
<feature type="compositionally biased region" description="Basic and acidic residues" evidence="6">
    <location>
        <begin position="790"/>
        <end position="803"/>
    </location>
</feature>
<feature type="region of interest" description="Disordered" evidence="6">
    <location>
        <begin position="1439"/>
        <end position="1782"/>
    </location>
</feature>
<feature type="compositionally biased region" description="Polar residues" evidence="6">
    <location>
        <begin position="198"/>
        <end position="210"/>
    </location>
</feature>
<keyword evidence="2 5" id="KW-0863">Zinc-finger</keyword>
<feature type="compositionally biased region" description="Basic and acidic residues" evidence="6">
    <location>
        <begin position="951"/>
        <end position="963"/>
    </location>
</feature>
<dbReference type="Pfam" id="PF13831">
    <property type="entry name" value="PHD_2"/>
    <property type="match status" value="1"/>
</dbReference>
<dbReference type="InterPro" id="IPR029617">
    <property type="entry name" value="Snt2"/>
</dbReference>
<dbReference type="PROSITE" id="PS51156">
    <property type="entry name" value="ELM2"/>
    <property type="match status" value="1"/>
</dbReference>
<evidence type="ECO:0000259" key="8">
    <source>
        <dbReference type="PROSITE" id="PS51038"/>
    </source>
</evidence>
<dbReference type="PROSITE" id="PS50016">
    <property type="entry name" value="ZF_PHD_2"/>
    <property type="match status" value="1"/>
</dbReference>
<feature type="domain" description="BAH" evidence="8">
    <location>
        <begin position="252"/>
        <end position="370"/>
    </location>
</feature>
<dbReference type="SMART" id="SM00249">
    <property type="entry name" value="PHD"/>
    <property type="match status" value="3"/>
</dbReference>
<feature type="region of interest" description="Disordered" evidence="6">
    <location>
        <begin position="1291"/>
        <end position="1354"/>
    </location>
</feature>
<dbReference type="Gene3D" id="1.10.10.60">
    <property type="entry name" value="Homeodomain-like"/>
    <property type="match status" value="1"/>
</dbReference>
<feature type="compositionally biased region" description="Low complexity" evidence="6">
    <location>
        <begin position="123"/>
        <end position="152"/>
    </location>
</feature>
<dbReference type="InterPro" id="IPR019787">
    <property type="entry name" value="Znf_PHD-finger"/>
</dbReference>
<feature type="compositionally biased region" description="Low complexity" evidence="6">
    <location>
        <begin position="95"/>
        <end position="106"/>
    </location>
</feature>
<evidence type="ECO:0000256" key="4">
    <source>
        <dbReference type="ARBA" id="ARBA00023242"/>
    </source>
</evidence>
<dbReference type="InterPro" id="IPR019786">
    <property type="entry name" value="Zinc_finger_PHD-type_CS"/>
</dbReference>
<dbReference type="PROSITE" id="PS01359">
    <property type="entry name" value="ZF_PHD_1"/>
    <property type="match status" value="1"/>
</dbReference>
<evidence type="ECO:0000256" key="1">
    <source>
        <dbReference type="ARBA" id="ARBA00022723"/>
    </source>
</evidence>
<dbReference type="PROSITE" id="PS51805">
    <property type="entry name" value="EPHD"/>
    <property type="match status" value="1"/>
</dbReference>
<feature type="compositionally biased region" description="Low complexity" evidence="6">
    <location>
        <begin position="171"/>
        <end position="189"/>
    </location>
</feature>
<feature type="compositionally biased region" description="Basic and acidic residues" evidence="6">
    <location>
        <begin position="491"/>
        <end position="500"/>
    </location>
</feature>
<dbReference type="Pfam" id="PF01426">
    <property type="entry name" value="BAH"/>
    <property type="match status" value="1"/>
</dbReference>
<feature type="region of interest" description="Disordered" evidence="6">
    <location>
        <begin position="464"/>
        <end position="514"/>
    </location>
</feature>
<feature type="compositionally biased region" description="Acidic residues" evidence="6">
    <location>
        <begin position="804"/>
        <end position="814"/>
    </location>
</feature>
<dbReference type="HOGENOM" id="CLU_001514_0_0_1"/>
<evidence type="ECO:0000256" key="2">
    <source>
        <dbReference type="ARBA" id="ARBA00022771"/>
    </source>
</evidence>
<gene>
    <name evidence="12" type="ORF">PV07_02122</name>
</gene>
<dbReference type="InterPro" id="IPR011011">
    <property type="entry name" value="Znf_FYVE_PHD"/>
</dbReference>
<dbReference type="SUPFAM" id="SSF57903">
    <property type="entry name" value="FYVE/PHD zinc finger"/>
    <property type="match status" value="2"/>
</dbReference>
<dbReference type="GO" id="GO:0004842">
    <property type="term" value="F:ubiquitin-protein transferase activity"/>
    <property type="evidence" value="ECO:0007669"/>
    <property type="project" value="TreeGrafter"/>
</dbReference>
<feature type="domain" description="PHD-type" evidence="11">
    <location>
        <begin position="1105"/>
        <end position="1228"/>
    </location>
</feature>
<name>A0A0D2CZN1_9EURO</name>
<keyword evidence="13" id="KW-1185">Reference proteome</keyword>
<feature type="compositionally biased region" description="Basic and acidic residues" evidence="6">
    <location>
        <begin position="971"/>
        <end position="982"/>
    </location>
</feature>
<feature type="compositionally biased region" description="Pro residues" evidence="6">
    <location>
        <begin position="1617"/>
        <end position="1633"/>
    </location>
</feature>
<evidence type="ECO:0008006" key="14">
    <source>
        <dbReference type="Google" id="ProtNLM"/>
    </source>
</evidence>
<dbReference type="VEuPathDB" id="FungiDB:PV07_02122"/>
<feature type="compositionally biased region" description="Low complexity" evidence="6">
    <location>
        <begin position="1647"/>
        <end position="1659"/>
    </location>
</feature>
<accession>A0A0D2CZN1</accession>